<dbReference type="Proteomes" id="UP000444980">
    <property type="component" value="Unassembled WGS sequence"/>
</dbReference>
<dbReference type="Pfam" id="PF00480">
    <property type="entry name" value="ROK"/>
    <property type="match status" value="1"/>
</dbReference>
<accession>A0A7I9UZ05</accession>
<keyword evidence="3" id="KW-0418">Kinase</keyword>
<dbReference type="NCBIfam" id="NF045942">
    <property type="entry name" value="PolPhglucPhase"/>
    <property type="match status" value="1"/>
</dbReference>
<feature type="region of interest" description="Disordered" evidence="2">
    <location>
        <begin position="1"/>
        <end position="21"/>
    </location>
</feature>
<reference evidence="4" key="1">
    <citation type="submission" date="2019-06" db="EMBL/GenBank/DDBJ databases">
        <title>Gordonia isolated from sludge of a wastewater treatment plant.</title>
        <authorList>
            <person name="Tamura T."/>
            <person name="Aoyama K."/>
            <person name="Kang Y."/>
            <person name="Saito S."/>
            <person name="Akiyama N."/>
            <person name="Yazawa K."/>
            <person name="Gonoi T."/>
            <person name="Mikami Y."/>
        </authorList>
    </citation>
    <scope>NUCLEOTIDE SEQUENCE [LARGE SCALE GENOMIC DNA]</scope>
    <source>
        <strain evidence="4">NBRC 107697</strain>
    </source>
</reference>
<proteinExistence type="inferred from homology"/>
<dbReference type="InterPro" id="IPR043129">
    <property type="entry name" value="ATPase_NBD"/>
</dbReference>
<keyword evidence="4" id="KW-1185">Reference proteome</keyword>
<evidence type="ECO:0000313" key="4">
    <source>
        <dbReference type="Proteomes" id="UP000444980"/>
    </source>
</evidence>
<organism evidence="3 4">
    <name type="scientific">Gordonia crocea</name>
    <dbReference type="NCBI Taxonomy" id="589162"/>
    <lineage>
        <taxon>Bacteria</taxon>
        <taxon>Bacillati</taxon>
        <taxon>Actinomycetota</taxon>
        <taxon>Actinomycetes</taxon>
        <taxon>Mycobacteriales</taxon>
        <taxon>Gordoniaceae</taxon>
        <taxon>Gordonia</taxon>
    </lineage>
</organism>
<dbReference type="Gene3D" id="3.30.420.40">
    <property type="match status" value="2"/>
</dbReference>
<protein>
    <submittedName>
        <fullName evidence="3">Polyphosphate glucokinase</fullName>
    </submittedName>
</protein>
<dbReference type="SUPFAM" id="SSF53067">
    <property type="entry name" value="Actin-like ATPase domain"/>
    <property type="match status" value="1"/>
</dbReference>
<dbReference type="OrthoDB" id="849313at2"/>
<dbReference type="InterPro" id="IPR000600">
    <property type="entry name" value="ROK"/>
</dbReference>
<dbReference type="RefSeq" id="WP_161927359.1">
    <property type="nucleotide sequence ID" value="NZ_BJOU01000001.1"/>
</dbReference>
<evidence type="ECO:0000256" key="1">
    <source>
        <dbReference type="ARBA" id="ARBA00006479"/>
    </source>
</evidence>
<comment type="similarity">
    <text evidence="1">Belongs to the ROK (NagC/XylR) family.</text>
</comment>
<keyword evidence="3" id="KW-0808">Transferase</keyword>
<sequence length="273" mass="28314">MSAASTATTTAEPEPVAIDPGDPRYAFGVDVGGSGVKGGIVDLTTGTLVGDRHKIKTPQPATPKAVATTVAAIVEHFSWTGRVGITLPSVVVDGVVRTAANIDKGWIGTDAYALFGEHVSAEGFTVLNDADAAGLAEARYGGQVDDVEGVVIMLTLGTGIGSAILFDGGRLLPNTELGHLQVGDAIAEERASARVKEDNDWSYARWAKELSRVLAEYEKLFSPKLFILGGGISRKSHKWLPLLTNSTPAAPATLRNTAGIVGAAMAAQAGLRP</sequence>
<dbReference type="EMBL" id="BJOU01000001">
    <property type="protein sequence ID" value="GED98136.1"/>
    <property type="molecule type" value="Genomic_DNA"/>
</dbReference>
<dbReference type="PANTHER" id="PTHR18964:SF146">
    <property type="entry name" value="POLYPHOSPHATE GLUCOKINASE"/>
    <property type="match status" value="1"/>
</dbReference>
<evidence type="ECO:0000256" key="2">
    <source>
        <dbReference type="SAM" id="MobiDB-lite"/>
    </source>
</evidence>
<dbReference type="PANTHER" id="PTHR18964">
    <property type="entry name" value="ROK (REPRESSOR, ORF, KINASE) FAMILY"/>
    <property type="match status" value="1"/>
</dbReference>
<gene>
    <name evidence="3" type="primary">ppgK</name>
    <name evidence="3" type="ORF">nbrc107697_21750</name>
</gene>
<dbReference type="GO" id="GO:0016301">
    <property type="term" value="F:kinase activity"/>
    <property type="evidence" value="ECO:0007669"/>
    <property type="project" value="UniProtKB-KW"/>
</dbReference>
<dbReference type="CDD" id="cd24058">
    <property type="entry name" value="ASKHA_NBD_ROK_PPGK"/>
    <property type="match status" value="1"/>
</dbReference>
<evidence type="ECO:0000313" key="3">
    <source>
        <dbReference type="EMBL" id="GED98136.1"/>
    </source>
</evidence>
<feature type="compositionally biased region" description="Low complexity" evidence="2">
    <location>
        <begin position="1"/>
        <end position="11"/>
    </location>
</feature>
<comment type="caution">
    <text evidence="3">The sequence shown here is derived from an EMBL/GenBank/DDBJ whole genome shotgun (WGS) entry which is preliminary data.</text>
</comment>
<name>A0A7I9UZ05_9ACTN</name>
<dbReference type="AlphaFoldDB" id="A0A7I9UZ05"/>